<dbReference type="Proteomes" id="UP000324800">
    <property type="component" value="Unassembled WGS sequence"/>
</dbReference>
<organism evidence="1 2">
    <name type="scientific">Streblomastix strix</name>
    <dbReference type="NCBI Taxonomy" id="222440"/>
    <lineage>
        <taxon>Eukaryota</taxon>
        <taxon>Metamonada</taxon>
        <taxon>Preaxostyla</taxon>
        <taxon>Oxymonadida</taxon>
        <taxon>Streblomastigidae</taxon>
        <taxon>Streblomastix</taxon>
    </lineage>
</organism>
<reference evidence="1 2" key="1">
    <citation type="submission" date="2019-03" db="EMBL/GenBank/DDBJ databases">
        <title>Single cell metagenomics reveals metabolic interactions within the superorganism composed of flagellate Streblomastix strix and complex community of Bacteroidetes bacteria on its surface.</title>
        <authorList>
            <person name="Treitli S.C."/>
            <person name="Kolisko M."/>
            <person name="Husnik F."/>
            <person name="Keeling P."/>
            <person name="Hampl V."/>
        </authorList>
    </citation>
    <scope>NUCLEOTIDE SEQUENCE [LARGE SCALE GENOMIC DNA]</scope>
    <source>
        <strain evidence="1">ST1C</strain>
    </source>
</reference>
<comment type="caution">
    <text evidence="1">The sequence shown here is derived from an EMBL/GenBank/DDBJ whole genome shotgun (WGS) entry which is preliminary data.</text>
</comment>
<accession>A0A5J4VZD4</accession>
<gene>
    <name evidence="1" type="ORF">EZS28_016545</name>
</gene>
<dbReference type="AlphaFoldDB" id="A0A5J4VZD4"/>
<dbReference type="EMBL" id="SNRW01004186">
    <property type="protein sequence ID" value="KAA6387928.1"/>
    <property type="molecule type" value="Genomic_DNA"/>
</dbReference>
<proteinExistence type="predicted"/>
<name>A0A5J4VZD4_9EUKA</name>
<evidence type="ECO:0000313" key="1">
    <source>
        <dbReference type="EMBL" id="KAA6387928.1"/>
    </source>
</evidence>
<sequence>MIRGDFSGMNKTDLLQLDQLTFNAAYVQFDKKKQDVGSKDSFAFAYFWKKEEAEIGTQFNWEDIASIIDPDDEYNTLVVDLKSRDKARLMMKYLSNKQEFKEQQKRVSWADHELLRNCFHIMFNNRLHNYKCYDLSFNEEVVKDAFQQKFETNVDRVELYFKSDGVLKGDGLLFFENTLNGERTAINALKQSKEMRFVDIGYIRVSFEEKADKQNKRHDNRRFFWPWMNNNKQDGVFDNVKGRSWHNHSYQQDQNQIECAITWNDQSIE</sequence>
<evidence type="ECO:0000313" key="2">
    <source>
        <dbReference type="Proteomes" id="UP000324800"/>
    </source>
</evidence>
<protein>
    <submittedName>
        <fullName evidence="1">Uncharacterized protein</fullName>
    </submittedName>
</protein>